<keyword evidence="7" id="KW-1185">Reference proteome</keyword>
<dbReference type="PANTHER" id="PTHR30427:SF1">
    <property type="entry name" value="TRANSCRIPTIONAL ACTIVATOR PROTEIN LYSR"/>
    <property type="match status" value="1"/>
</dbReference>
<evidence type="ECO:0000313" key="6">
    <source>
        <dbReference type="EMBL" id="KFX68794.1"/>
    </source>
</evidence>
<dbReference type="eggNOG" id="COG0583">
    <property type="taxonomic scope" value="Bacteria"/>
</dbReference>
<evidence type="ECO:0000256" key="2">
    <source>
        <dbReference type="ARBA" id="ARBA00023015"/>
    </source>
</evidence>
<dbReference type="STRING" id="1395571.TMS3_0114995"/>
<sequence>MNLRQLEAFRAVILGQTVTRAAEMLHISQPAATRLIGALEEDIGFALFERSKGRLQPTPEALVLYEEVQRSLLGVERIARTAREIGSLTRGSLHIACAPALGLSFLPRAISAFLKQHEQAQITLVVQSSREVVDQVVGQRCDLGFIVQPNTYPSPRSEKLLKSRLLCALPVGHRLQDKALIVPEDLQGEAFISYPQAIASRQHIDAIFAAHDVERELRLETQLSIPMCMFVEQGAGVALVDAISALEYRGTGVLFRAFEPAIEMDFSMLMPTQARLSKFHQRFLEHMRAFVAHEVPDSYRS</sequence>
<dbReference type="AlphaFoldDB" id="A0A0A1YJG5"/>
<name>A0A0A1YJG5_9PSED</name>
<accession>A0A0A1YJG5</accession>
<dbReference type="Pfam" id="PF03466">
    <property type="entry name" value="LysR_substrate"/>
    <property type="match status" value="1"/>
</dbReference>
<comment type="similarity">
    <text evidence="1">Belongs to the LysR transcriptional regulatory family.</text>
</comment>
<dbReference type="CDD" id="cd08415">
    <property type="entry name" value="PBP2_LysR_opines_like"/>
    <property type="match status" value="1"/>
</dbReference>
<dbReference type="GO" id="GO:0010628">
    <property type="term" value="P:positive regulation of gene expression"/>
    <property type="evidence" value="ECO:0007669"/>
    <property type="project" value="TreeGrafter"/>
</dbReference>
<dbReference type="OrthoDB" id="8849678at2"/>
<evidence type="ECO:0000259" key="5">
    <source>
        <dbReference type="PROSITE" id="PS50931"/>
    </source>
</evidence>
<dbReference type="SUPFAM" id="SSF46785">
    <property type="entry name" value="Winged helix' DNA-binding domain"/>
    <property type="match status" value="1"/>
</dbReference>
<dbReference type="EMBL" id="AWSQ01000004">
    <property type="protein sequence ID" value="KFX68794.1"/>
    <property type="molecule type" value="Genomic_DNA"/>
</dbReference>
<dbReference type="InterPro" id="IPR000847">
    <property type="entry name" value="LysR_HTH_N"/>
</dbReference>
<evidence type="ECO:0000313" key="7">
    <source>
        <dbReference type="Proteomes" id="UP000030063"/>
    </source>
</evidence>
<gene>
    <name evidence="6" type="ORF">TMS3_0114995</name>
</gene>
<evidence type="ECO:0000256" key="3">
    <source>
        <dbReference type="ARBA" id="ARBA00023125"/>
    </source>
</evidence>
<dbReference type="Proteomes" id="UP000030063">
    <property type="component" value="Unassembled WGS sequence"/>
</dbReference>
<comment type="caution">
    <text evidence="6">The sequence shown here is derived from an EMBL/GenBank/DDBJ whole genome shotgun (WGS) entry which is preliminary data.</text>
</comment>
<dbReference type="GO" id="GO:0043565">
    <property type="term" value="F:sequence-specific DNA binding"/>
    <property type="evidence" value="ECO:0007669"/>
    <property type="project" value="TreeGrafter"/>
</dbReference>
<dbReference type="InterPro" id="IPR037424">
    <property type="entry name" value="NocR_PBP2"/>
</dbReference>
<dbReference type="InterPro" id="IPR005119">
    <property type="entry name" value="LysR_subst-bd"/>
</dbReference>
<organism evidence="6 7">
    <name type="scientific">Pseudomonas taeanensis MS-3</name>
    <dbReference type="NCBI Taxonomy" id="1395571"/>
    <lineage>
        <taxon>Bacteria</taxon>
        <taxon>Pseudomonadati</taxon>
        <taxon>Pseudomonadota</taxon>
        <taxon>Gammaproteobacteria</taxon>
        <taxon>Pseudomonadales</taxon>
        <taxon>Pseudomonadaceae</taxon>
        <taxon>Pseudomonas</taxon>
    </lineage>
</organism>
<dbReference type="InterPro" id="IPR036388">
    <property type="entry name" value="WH-like_DNA-bd_sf"/>
</dbReference>
<dbReference type="PANTHER" id="PTHR30427">
    <property type="entry name" value="TRANSCRIPTIONAL ACTIVATOR PROTEIN LYSR"/>
    <property type="match status" value="1"/>
</dbReference>
<dbReference type="Gene3D" id="3.40.190.290">
    <property type="match status" value="1"/>
</dbReference>
<keyword evidence="4" id="KW-0804">Transcription</keyword>
<evidence type="ECO:0000256" key="1">
    <source>
        <dbReference type="ARBA" id="ARBA00009437"/>
    </source>
</evidence>
<keyword evidence="2" id="KW-0805">Transcription regulation</keyword>
<dbReference type="PRINTS" id="PR00039">
    <property type="entry name" value="HTHLYSR"/>
</dbReference>
<dbReference type="GO" id="GO:0003700">
    <property type="term" value="F:DNA-binding transcription factor activity"/>
    <property type="evidence" value="ECO:0007669"/>
    <property type="project" value="InterPro"/>
</dbReference>
<evidence type="ECO:0000256" key="4">
    <source>
        <dbReference type="ARBA" id="ARBA00023163"/>
    </source>
</evidence>
<keyword evidence="3" id="KW-0238">DNA-binding</keyword>
<reference evidence="6 7" key="1">
    <citation type="journal article" date="2014" name="Genome Announc.">
        <title>Draft Genome Sequence of Petroleum Oil-Degrading Marine Bacterium Pseudomonas taeanensis Strain MS-3, Isolated from a Crude Oil-Contaminated Seashore.</title>
        <authorList>
            <person name="Lee S.Y."/>
            <person name="Kim S.H."/>
            <person name="Lee D.G."/>
            <person name="Shin S."/>
            <person name="Yun S.H."/>
            <person name="Choi C.W."/>
            <person name="Chung Y.H."/>
            <person name="Choi J.S."/>
            <person name="Kahng H.Y."/>
            <person name="Kim S.I."/>
        </authorList>
    </citation>
    <scope>NUCLEOTIDE SEQUENCE [LARGE SCALE GENOMIC DNA]</scope>
    <source>
        <strain evidence="6 7">MS-3</strain>
    </source>
</reference>
<dbReference type="PROSITE" id="PS50931">
    <property type="entry name" value="HTH_LYSR"/>
    <property type="match status" value="1"/>
</dbReference>
<protein>
    <submittedName>
        <fullName evidence="6">LysR family transcriptional regulator</fullName>
    </submittedName>
</protein>
<dbReference type="Gene3D" id="1.10.10.10">
    <property type="entry name" value="Winged helix-like DNA-binding domain superfamily/Winged helix DNA-binding domain"/>
    <property type="match status" value="1"/>
</dbReference>
<dbReference type="SUPFAM" id="SSF53850">
    <property type="entry name" value="Periplasmic binding protein-like II"/>
    <property type="match status" value="1"/>
</dbReference>
<feature type="domain" description="HTH lysR-type" evidence="5">
    <location>
        <begin position="1"/>
        <end position="58"/>
    </location>
</feature>
<dbReference type="InterPro" id="IPR036390">
    <property type="entry name" value="WH_DNA-bd_sf"/>
</dbReference>
<dbReference type="RefSeq" id="WP_025166019.1">
    <property type="nucleotide sequence ID" value="NZ_AWSQ01000004.1"/>
</dbReference>
<dbReference type="Pfam" id="PF00126">
    <property type="entry name" value="HTH_1"/>
    <property type="match status" value="1"/>
</dbReference>
<proteinExistence type="inferred from homology"/>